<dbReference type="Gene3D" id="3.50.30.30">
    <property type="match status" value="1"/>
</dbReference>
<dbReference type="Gene3D" id="3.30.70.80">
    <property type="entry name" value="Peptidase S8 propeptide/proteinase inhibitor I9"/>
    <property type="match status" value="1"/>
</dbReference>
<dbReference type="InterPro" id="IPR037045">
    <property type="entry name" value="S8pro/Inhibitor_I9_sf"/>
</dbReference>
<accession>A0ABR0DLL6</accession>
<evidence type="ECO:0000313" key="12">
    <source>
        <dbReference type="Proteomes" id="UP001291926"/>
    </source>
</evidence>
<comment type="caution">
    <text evidence="11">The sequence shown here is derived from an EMBL/GenBank/DDBJ whole genome shotgun (WGS) entry which is preliminary data.</text>
</comment>
<dbReference type="PRINTS" id="PR00723">
    <property type="entry name" value="SUBTILISIN"/>
</dbReference>
<feature type="active site" description="Charge relay system" evidence="6">
    <location>
        <position position="143"/>
    </location>
</feature>
<evidence type="ECO:0000256" key="5">
    <source>
        <dbReference type="ARBA" id="ARBA00022825"/>
    </source>
</evidence>
<dbReference type="Pfam" id="PF17766">
    <property type="entry name" value="fn3_6"/>
    <property type="match status" value="1"/>
</dbReference>
<organism evidence="11 12">
    <name type="scientific">Penstemon davidsonii</name>
    <dbReference type="NCBI Taxonomy" id="160366"/>
    <lineage>
        <taxon>Eukaryota</taxon>
        <taxon>Viridiplantae</taxon>
        <taxon>Streptophyta</taxon>
        <taxon>Embryophyta</taxon>
        <taxon>Tracheophyta</taxon>
        <taxon>Spermatophyta</taxon>
        <taxon>Magnoliopsida</taxon>
        <taxon>eudicotyledons</taxon>
        <taxon>Gunneridae</taxon>
        <taxon>Pentapetalae</taxon>
        <taxon>asterids</taxon>
        <taxon>lamiids</taxon>
        <taxon>Lamiales</taxon>
        <taxon>Plantaginaceae</taxon>
        <taxon>Cheloneae</taxon>
        <taxon>Penstemon</taxon>
    </lineage>
</organism>
<evidence type="ECO:0000256" key="1">
    <source>
        <dbReference type="ARBA" id="ARBA00011073"/>
    </source>
</evidence>
<sequence>MATPLSLILCFISFLAFPPLFSAQYETHIVYMDSTVKPKIFSSDHSWYTTLLGSVSETTSSVSTTSSSKMVYAYTKSINGFSALLSPNELEALKTTPGYVHSVKDTSVKLHTTHSYKFLGLDLDHGLWPVSNYGNDVIIGVVDSGVWPESKSFKDEGLGEIPTKWRGQCQTGKEFNSSACNKKLIGASYFNKGLLANNPNLTVSMNSPRDTNGHGTHTASTAAGSPVEGASYYGYAPGTLRGMAPKARLAVYKALWDEGWYLSDILAAIDQAIMDGVDVLSMSFGYDGVELYEDPVAVASFSAMKEGIFVSTSAGNEGPELKLLHNGIPWVLTVAAGTVDRDFGGTFTLGNGKSLMGYSMYKGKYTSRKHSVVYIGNCEDDRAFKNVGSHKVVVCRDTHNNLNKQIFSVQNQKHLAGAVFISDNEDLKTYSLRISFPTLLLELEEGQILSQYIKSVPEPVGSFMLGRTFLGTKSSPKLTRYSSRGPSSTCPFVLKPDIMAPGDEILASWPSNIPVAYPSLFSDFNILSGTSMACPHAAGVAALIKSAHPEWSVAAIRSAMMTTASAVDNAMDAIKDMGFNDKPASPLGMGSGHINPNEAVDPGLIYDASTEDYVNLLCAMNFTSRQIRAVTRSDSYNCSSPSLDINYPSFIAYFDGVPAVKKFTRRLTNVGAEYSVYTAELNQIPGINVEVHPPRLEFTQQLEIKSYTLTIEWRGLLKHSLAYGSITWVQIEGGKHRVSCPVVATTFDK</sequence>
<dbReference type="Gene3D" id="3.40.50.200">
    <property type="entry name" value="Peptidase S8/S53 domain"/>
    <property type="match status" value="1"/>
</dbReference>
<proteinExistence type="inferred from homology"/>
<dbReference type="InterPro" id="IPR045051">
    <property type="entry name" value="SBT"/>
</dbReference>
<evidence type="ECO:0000313" key="11">
    <source>
        <dbReference type="EMBL" id="KAK4490111.1"/>
    </source>
</evidence>
<dbReference type="SUPFAM" id="SSF52743">
    <property type="entry name" value="Subtilisin-like"/>
    <property type="match status" value="1"/>
</dbReference>
<dbReference type="Pfam" id="PF00082">
    <property type="entry name" value="Peptidase_S8"/>
    <property type="match status" value="1"/>
</dbReference>
<dbReference type="CDD" id="cd04852">
    <property type="entry name" value="Peptidases_S8_3"/>
    <property type="match status" value="1"/>
</dbReference>
<gene>
    <name evidence="11" type="ORF">RD792_000768</name>
</gene>
<dbReference type="PANTHER" id="PTHR10795">
    <property type="entry name" value="PROPROTEIN CONVERTASE SUBTILISIN/KEXIN"/>
    <property type="match status" value="1"/>
</dbReference>
<feature type="chain" id="PRO_5046816166" evidence="7">
    <location>
        <begin position="24"/>
        <end position="749"/>
    </location>
</feature>
<feature type="active site" description="Charge relay system" evidence="6">
    <location>
        <position position="214"/>
    </location>
</feature>
<dbReference type="InterPro" id="IPR036852">
    <property type="entry name" value="Peptidase_S8/S53_dom_sf"/>
</dbReference>
<dbReference type="InterPro" id="IPR000209">
    <property type="entry name" value="Peptidase_S8/S53_dom"/>
</dbReference>
<dbReference type="InterPro" id="IPR034197">
    <property type="entry name" value="Peptidases_S8_3"/>
</dbReference>
<feature type="signal peptide" evidence="7">
    <location>
        <begin position="1"/>
        <end position="23"/>
    </location>
</feature>
<dbReference type="Proteomes" id="UP001291926">
    <property type="component" value="Unassembled WGS sequence"/>
</dbReference>
<dbReference type="PROSITE" id="PS00138">
    <property type="entry name" value="SUBTILASE_SER"/>
    <property type="match status" value="1"/>
</dbReference>
<evidence type="ECO:0000256" key="3">
    <source>
        <dbReference type="ARBA" id="ARBA00022729"/>
    </source>
</evidence>
<dbReference type="InterPro" id="IPR010259">
    <property type="entry name" value="S8pro/Inhibitor_I9"/>
</dbReference>
<evidence type="ECO:0000256" key="7">
    <source>
        <dbReference type="SAM" id="SignalP"/>
    </source>
</evidence>
<feature type="domain" description="Peptidase S8/S53" evidence="8">
    <location>
        <begin position="134"/>
        <end position="569"/>
    </location>
</feature>
<dbReference type="InterPro" id="IPR023828">
    <property type="entry name" value="Peptidase_S8_Ser-AS"/>
</dbReference>
<dbReference type="EMBL" id="JAYDYQ010001087">
    <property type="protein sequence ID" value="KAK4490111.1"/>
    <property type="molecule type" value="Genomic_DNA"/>
</dbReference>
<evidence type="ECO:0000256" key="2">
    <source>
        <dbReference type="ARBA" id="ARBA00022670"/>
    </source>
</evidence>
<dbReference type="CDD" id="cd02120">
    <property type="entry name" value="PA_subtilisin_like"/>
    <property type="match status" value="1"/>
</dbReference>
<name>A0ABR0DLL6_9LAMI</name>
<keyword evidence="12" id="KW-1185">Reference proteome</keyword>
<dbReference type="Gene3D" id="2.60.40.2310">
    <property type="match status" value="1"/>
</dbReference>
<evidence type="ECO:0000256" key="4">
    <source>
        <dbReference type="ARBA" id="ARBA00022801"/>
    </source>
</evidence>
<keyword evidence="4 6" id="KW-0378">Hydrolase</keyword>
<evidence type="ECO:0000256" key="6">
    <source>
        <dbReference type="PROSITE-ProRule" id="PRU01240"/>
    </source>
</evidence>
<dbReference type="InterPro" id="IPR041469">
    <property type="entry name" value="Subtilisin-like_FN3"/>
</dbReference>
<dbReference type="Pfam" id="PF05922">
    <property type="entry name" value="Inhibitor_I9"/>
    <property type="match status" value="1"/>
</dbReference>
<feature type="domain" description="Subtilisin-like protease fibronectin type-III" evidence="10">
    <location>
        <begin position="644"/>
        <end position="743"/>
    </location>
</feature>
<comment type="similarity">
    <text evidence="1 6">Belongs to the peptidase S8 family.</text>
</comment>
<dbReference type="InterPro" id="IPR015500">
    <property type="entry name" value="Peptidase_S8_subtilisin-rel"/>
</dbReference>
<keyword evidence="2 6" id="KW-0645">Protease</keyword>
<evidence type="ECO:0000259" key="9">
    <source>
        <dbReference type="Pfam" id="PF05922"/>
    </source>
</evidence>
<keyword evidence="5 6" id="KW-0720">Serine protease</keyword>
<evidence type="ECO:0000259" key="10">
    <source>
        <dbReference type="Pfam" id="PF17766"/>
    </source>
</evidence>
<feature type="domain" description="Inhibitor I9" evidence="9">
    <location>
        <begin position="27"/>
        <end position="111"/>
    </location>
</feature>
<feature type="active site" description="Charge relay system" evidence="6">
    <location>
        <position position="531"/>
    </location>
</feature>
<protein>
    <submittedName>
        <fullName evidence="11">Uncharacterized protein</fullName>
    </submittedName>
</protein>
<dbReference type="PROSITE" id="PS51892">
    <property type="entry name" value="SUBTILASE"/>
    <property type="match status" value="1"/>
</dbReference>
<keyword evidence="3 7" id="KW-0732">Signal</keyword>
<reference evidence="11 12" key="1">
    <citation type="journal article" date="2023" name="bioRxiv">
        <title>Genome report: Whole genome sequence and annotation of Penstemon davidsonii.</title>
        <authorList>
            <person name="Ostevik K.L."/>
            <person name="Alabady M."/>
            <person name="Zhang M."/>
            <person name="Rausher M.D."/>
        </authorList>
    </citation>
    <scope>NUCLEOTIDE SEQUENCE [LARGE SCALE GENOMIC DNA]</scope>
    <source>
        <strain evidence="11">DNT005</strain>
        <tissue evidence="11">Whole leaf</tissue>
    </source>
</reference>
<evidence type="ECO:0000259" key="8">
    <source>
        <dbReference type="Pfam" id="PF00082"/>
    </source>
</evidence>